<name>A0AAU7JBS8_9HYPH</name>
<accession>A0AAU7JBS8</accession>
<evidence type="ECO:0000256" key="2">
    <source>
        <dbReference type="SAM" id="Phobius"/>
    </source>
</evidence>
<feature type="region of interest" description="Disordered" evidence="1">
    <location>
        <begin position="186"/>
        <end position="233"/>
    </location>
</feature>
<keyword evidence="3" id="KW-0418">Kinase</keyword>
<dbReference type="RefSeq" id="WP_406854679.1">
    <property type="nucleotide sequence ID" value="NZ_CP157484.1"/>
</dbReference>
<feature type="compositionally biased region" description="Basic and acidic residues" evidence="1">
    <location>
        <begin position="199"/>
        <end position="209"/>
    </location>
</feature>
<evidence type="ECO:0000313" key="3">
    <source>
        <dbReference type="EMBL" id="XBO37852.1"/>
    </source>
</evidence>
<dbReference type="EMBL" id="CP157484">
    <property type="protein sequence ID" value="XBO37852.1"/>
    <property type="molecule type" value="Genomic_DNA"/>
</dbReference>
<feature type="compositionally biased region" description="Low complexity" evidence="1">
    <location>
        <begin position="217"/>
        <end position="233"/>
    </location>
</feature>
<reference evidence="3" key="1">
    <citation type="submission" date="2024-05" db="EMBL/GenBank/DDBJ databases">
        <authorList>
            <person name="Kim S."/>
            <person name="Heo J."/>
            <person name="Choi H."/>
            <person name="Choi Y."/>
            <person name="Kwon S.-W."/>
            <person name="Kim Y."/>
        </authorList>
    </citation>
    <scope>NUCLEOTIDE SEQUENCE</scope>
    <source>
        <strain evidence="3">KACC 23698</strain>
    </source>
</reference>
<evidence type="ECO:0000256" key="1">
    <source>
        <dbReference type="SAM" id="MobiDB-lite"/>
    </source>
</evidence>
<organism evidence="3">
    <name type="scientific">Alsobacter sp. KACC 23698</name>
    <dbReference type="NCBI Taxonomy" id="3149229"/>
    <lineage>
        <taxon>Bacteria</taxon>
        <taxon>Pseudomonadati</taxon>
        <taxon>Pseudomonadota</taxon>
        <taxon>Alphaproteobacteria</taxon>
        <taxon>Hyphomicrobiales</taxon>
        <taxon>Alsobacteraceae</taxon>
        <taxon>Alsobacter</taxon>
    </lineage>
</organism>
<sequence length="424" mass="45297">MADYYPLISRAVANMGESTPEQRRALYERATNALLGQLRNSDPPVSEPDIARERLALEDAVRRVETEFGGGVPMEAEPPRTEVAEAPAPARRDEPAMRIQPAPPPAKPARADDAASRPVEAAAPPPRRPEAPDEAPSERMRPAAPRAPSGDRRRWLRAAVIGAAIALVVGATATTALYLKQSPSEFVPTRQAATAPTADQERKFQDRLPGEAPPQPAEQAQRAPAAPAGGQQQAAGGSVAIGVLQRALLVEEAAEGATEIRQTVGRVLWRLDNVPAGAGEPLDVAVRADVDIADAGLKADVLIRRNRDAALPASHTIEMRFTAGAKAANGAVRDLGVPEMRNEETVRGTPLAGIAVPVTENMFLIGLSNLPADITRNIELLRQRNWLMTPLRFANGRRALLLFEKGPTGDRTVSDAFNGWQQGG</sequence>
<dbReference type="GO" id="GO:0016301">
    <property type="term" value="F:kinase activity"/>
    <property type="evidence" value="ECO:0007669"/>
    <property type="project" value="UniProtKB-KW"/>
</dbReference>
<feature type="region of interest" description="Disordered" evidence="1">
    <location>
        <begin position="67"/>
        <end position="152"/>
    </location>
</feature>
<proteinExistence type="predicted"/>
<feature type="compositionally biased region" description="Basic and acidic residues" evidence="1">
    <location>
        <begin position="127"/>
        <end position="141"/>
    </location>
</feature>
<keyword evidence="2" id="KW-0472">Membrane</keyword>
<gene>
    <name evidence="3" type="ORF">ABEG18_19325</name>
</gene>
<keyword evidence="2" id="KW-0812">Transmembrane</keyword>
<protein>
    <submittedName>
        <fullName evidence="3">Histidine kinase</fullName>
    </submittedName>
</protein>
<dbReference type="AlphaFoldDB" id="A0AAU7JBS8"/>
<keyword evidence="3" id="KW-0808">Transferase</keyword>
<feature type="transmembrane region" description="Helical" evidence="2">
    <location>
        <begin position="155"/>
        <end position="179"/>
    </location>
</feature>
<keyword evidence="2" id="KW-1133">Transmembrane helix</keyword>